<evidence type="ECO:0000256" key="1">
    <source>
        <dbReference type="ARBA" id="ARBA00023015"/>
    </source>
</evidence>
<reference evidence="8" key="1">
    <citation type="journal article" date="2017" name="Nat. Microbiol.">
        <title>Global analysis of biosynthetic gene clusters reveals vast potential of secondary metabolite production in Penicillium species.</title>
        <authorList>
            <person name="Nielsen J.C."/>
            <person name="Grijseels S."/>
            <person name="Prigent S."/>
            <person name="Ji B."/>
            <person name="Dainat J."/>
            <person name="Nielsen K.F."/>
            <person name="Frisvad J.C."/>
            <person name="Workman M."/>
            <person name="Nielsen J."/>
        </authorList>
    </citation>
    <scope>NUCLEOTIDE SEQUENCE [LARGE SCALE GENOMIC DNA]</scope>
    <source>
        <strain evidence="8">IBT 24891</strain>
    </source>
</reference>
<organism evidence="7 8">
    <name type="scientific">Penicillium steckii</name>
    <dbReference type="NCBI Taxonomy" id="303698"/>
    <lineage>
        <taxon>Eukaryota</taxon>
        <taxon>Fungi</taxon>
        <taxon>Dikarya</taxon>
        <taxon>Ascomycota</taxon>
        <taxon>Pezizomycotina</taxon>
        <taxon>Eurotiomycetes</taxon>
        <taxon>Eurotiomycetidae</taxon>
        <taxon>Eurotiales</taxon>
        <taxon>Aspergillaceae</taxon>
        <taxon>Penicillium</taxon>
    </lineage>
</organism>
<dbReference type="PANTHER" id="PTHR31069:SF25">
    <property type="entry name" value="TRANSCRIPTION FACTOR, PUTATIVE (EUROFUNG)-RELATED"/>
    <property type="match status" value="1"/>
</dbReference>
<dbReference type="InterPro" id="IPR036864">
    <property type="entry name" value="Zn2-C6_fun-type_DNA-bd_sf"/>
</dbReference>
<dbReference type="OrthoDB" id="5089701at2759"/>
<dbReference type="GO" id="GO:0008270">
    <property type="term" value="F:zinc ion binding"/>
    <property type="evidence" value="ECO:0007669"/>
    <property type="project" value="InterPro"/>
</dbReference>
<evidence type="ECO:0000313" key="8">
    <source>
        <dbReference type="Proteomes" id="UP000191285"/>
    </source>
</evidence>
<keyword evidence="2" id="KW-0238">DNA-binding</keyword>
<dbReference type="Proteomes" id="UP000191285">
    <property type="component" value="Unassembled WGS sequence"/>
</dbReference>
<evidence type="ECO:0000256" key="3">
    <source>
        <dbReference type="ARBA" id="ARBA00023163"/>
    </source>
</evidence>
<dbReference type="InterPro" id="IPR021858">
    <property type="entry name" value="Fun_TF"/>
</dbReference>
<feature type="compositionally biased region" description="Basic residues" evidence="5">
    <location>
        <begin position="70"/>
        <end position="80"/>
    </location>
</feature>
<evidence type="ECO:0000256" key="2">
    <source>
        <dbReference type="ARBA" id="ARBA00023125"/>
    </source>
</evidence>
<keyword evidence="8" id="KW-1185">Reference proteome</keyword>
<evidence type="ECO:0000256" key="4">
    <source>
        <dbReference type="ARBA" id="ARBA00023242"/>
    </source>
</evidence>
<keyword evidence="4" id="KW-0539">Nucleus</keyword>
<dbReference type="EMBL" id="MLKD01000009">
    <property type="protein sequence ID" value="OQE23171.1"/>
    <property type="molecule type" value="Genomic_DNA"/>
</dbReference>
<dbReference type="SUPFAM" id="SSF57701">
    <property type="entry name" value="Zn2/Cys6 DNA-binding domain"/>
    <property type="match status" value="1"/>
</dbReference>
<dbReference type="PANTHER" id="PTHR31069">
    <property type="entry name" value="OLEATE-ACTIVATED TRANSCRIPTION FACTOR 1-RELATED"/>
    <property type="match status" value="1"/>
</dbReference>
<name>A0A1V6TAJ5_9EURO</name>
<comment type="caution">
    <text evidence="7">The sequence shown here is derived from an EMBL/GenBank/DDBJ whole genome shotgun (WGS) entry which is preliminary data.</text>
</comment>
<dbReference type="SMART" id="SM00066">
    <property type="entry name" value="GAL4"/>
    <property type="match status" value="1"/>
</dbReference>
<dbReference type="InterPro" id="IPR050675">
    <property type="entry name" value="OAF3"/>
</dbReference>
<dbReference type="CDD" id="cd00067">
    <property type="entry name" value="GAL4"/>
    <property type="match status" value="1"/>
</dbReference>
<dbReference type="InterPro" id="IPR001138">
    <property type="entry name" value="Zn2Cys6_DnaBD"/>
</dbReference>
<accession>A0A1V6TAJ5</accession>
<feature type="region of interest" description="Disordered" evidence="5">
    <location>
        <begin position="54"/>
        <end position="85"/>
    </location>
</feature>
<dbReference type="Pfam" id="PF11951">
    <property type="entry name" value="Fungal_trans_2"/>
    <property type="match status" value="1"/>
</dbReference>
<proteinExistence type="predicted"/>
<evidence type="ECO:0000313" key="7">
    <source>
        <dbReference type="EMBL" id="OQE23171.1"/>
    </source>
</evidence>
<dbReference type="Pfam" id="PF00172">
    <property type="entry name" value="Zn_clus"/>
    <property type="match status" value="1"/>
</dbReference>
<dbReference type="GO" id="GO:0003677">
    <property type="term" value="F:DNA binding"/>
    <property type="evidence" value="ECO:0007669"/>
    <property type="project" value="UniProtKB-KW"/>
</dbReference>
<feature type="domain" description="Zn(2)-C6 fungal-type" evidence="6">
    <location>
        <begin position="15"/>
        <end position="43"/>
    </location>
</feature>
<dbReference type="STRING" id="303698.A0A1V6TAJ5"/>
<feature type="compositionally biased region" description="Polar residues" evidence="5">
    <location>
        <begin position="55"/>
        <end position="64"/>
    </location>
</feature>
<dbReference type="PROSITE" id="PS50048">
    <property type="entry name" value="ZN2_CY6_FUNGAL_2"/>
    <property type="match status" value="1"/>
</dbReference>
<keyword evidence="1" id="KW-0805">Transcription regulation</keyword>
<keyword evidence="3" id="KW-0804">Transcription</keyword>
<dbReference type="Gene3D" id="4.10.240.10">
    <property type="entry name" value="Zn(2)-C6 fungal-type DNA-binding domain"/>
    <property type="match status" value="1"/>
</dbReference>
<sequence>MARRSRPRRTHLLGACATCRRRHVKCDQQRPTCKTCAATGYECEGFSNDVRWMSENGQSTSQDKPSAKGNHTKRNGLRRHLYSEQSRVSMGDALNKDLFSDSIDATIEEIDTRSYGTPASSFDDIRFGPFAVLNLNCTGQKVNYLPIEETSEQATVNMGHGNHFTESILPARTLRPSTDLPAAELTDDLLQWSDIFGLNDDLYGITSNFSLDLTSYPDFSTYPDWLTYDDRMCNVSPPPTLDLTPEAIYPPPGPTQRDIGFPQQMTPTSPNTHGDILNEAPFLLHIFQKHVVPQLTIVPFGKKASWCIMNVPAAFITLGDLTILETEDVSHARQANLYGLLACAAAFLSMRPSPTSDDHEQQSHWQQAANRAYNEAKEHTFAFMKEPLGALKAKYKDRTMAICGMIEAANFNGKPQDARRFTLEAETLLRRRGIYKPKVSHKSRLLVNVYTWLRIVGESTYVLQDFRASKQFIDALNHQIQECRPGGPRSSPQPTNDRNLQLDDFLSMEHSDNDLDIDSPKDSRKDIPDLHLQDSRKSAATLAKQVYGISETWLSLVSQTTRLANVMEKVRAAQASDIQVDSKVSHFLQERSDRLEGVIHSYVSQRENPESSGYPDAYANVFRAFNAGLVIFFYRRVRRVHPGILQDQVDTVIHALQALHNELVVVDHTGPGVMWPIFMAGCEAITSAQRSAILALVEKSEQKCQLPPFQAARCIMNTLWEKNYGYHMGARRNPLYTWMDVVKERKAWPIFC</sequence>
<dbReference type="AlphaFoldDB" id="A0A1V6TAJ5"/>
<protein>
    <recommendedName>
        <fullName evidence="6">Zn(2)-C6 fungal-type domain-containing protein</fullName>
    </recommendedName>
</protein>
<evidence type="ECO:0000256" key="5">
    <source>
        <dbReference type="SAM" id="MobiDB-lite"/>
    </source>
</evidence>
<dbReference type="PROSITE" id="PS00463">
    <property type="entry name" value="ZN2_CY6_FUNGAL_1"/>
    <property type="match status" value="1"/>
</dbReference>
<gene>
    <name evidence="7" type="ORF">PENSTE_c009G09602</name>
</gene>
<evidence type="ECO:0000259" key="6">
    <source>
        <dbReference type="PROSITE" id="PS50048"/>
    </source>
</evidence>
<dbReference type="GO" id="GO:0000981">
    <property type="term" value="F:DNA-binding transcription factor activity, RNA polymerase II-specific"/>
    <property type="evidence" value="ECO:0007669"/>
    <property type="project" value="InterPro"/>
</dbReference>